<dbReference type="Pfam" id="PF08389">
    <property type="entry name" value="Xpo1"/>
    <property type="match status" value="1"/>
</dbReference>
<dbReference type="InterPro" id="IPR013598">
    <property type="entry name" value="Exportin-1/Importin-b-like"/>
</dbReference>
<reference evidence="14 15" key="1">
    <citation type="journal article" date="2018" name="Cell">
        <title>The Chara Genome: Secondary Complexity and Implications for Plant Terrestrialization.</title>
        <authorList>
            <person name="Nishiyama T."/>
            <person name="Sakayama H."/>
            <person name="Vries J.D."/>
            <person name="Buschmann H."/>
            <person name="Saint-Marcoux D."/>
            <person name="Ullrich K.K."/>
            <person name="Haas F.B."/>
            <person name="Vanderstraeten L."/>
            <person name="Becker D."/>
            <person name="Lang D."/>
            <person name="Vosolsobe S."/>
            <person name="Rombauts S."/>
            <person name="Wilhelmsson P.K.I."/>
            <person name="Janitza P."/>
            <person name="Kern R."/>
            <person name="Heyl A."/>
            <person name="Rumpler F."/>
            <person name="Villalobos L.I.A.C."/>
            <person name="Clay J.M."/>
            <person name="Skokan R."/>
            <person name="Toyoda A."/>
            <person name="Suzuki Y."/>
            <person name="Kagoshima H."/>
            <person name="Schijlen E."/>
            <person name="Tajeshwar N."/>
            <person name="Catarino B."/>
            <person name="Hetherington A.J."/>
            <person name="Saltykova A."/>
            <person name="Bonnot C."/>
            <person name="Breuninger H."/>
            <person name="Symeonidi A."/>
            <person name="Radhakrishnan G.V."/>
            <person name="Van Nieuwerburgh F."/>
            <person name="Deforce D."/>
            <person name="Chang C."/>
            <person name="Karol K.G."/>
            <person name="Hedrich R."/>
            <person name="Ulvskov P."/>
            <person name="Glockner G."/>
            <person name="Delwiche C.F."/>
            <person name="Petrasek J."/>
            <person name="Van de Peer Y."/>
            <person name="Friml J."/>
            <person name="Beilby M."/>
            <person name="Dolan L."/>
            <person name="Kohara Y."/>
            <person name="Sugano S."/>
            <person name="Fujiyama A."/>
            <person name="Delaux P.-M."/>
            <person name="Quint M."/>
            <person name="TheiBen G."/>
            <person name="Hagemann M."/>
            <person name="Harholt J."/>
            <person name="Dunand C."/>
            <person name="Zachgo S."/>
            <person name="Langdale J."/>
            <person name="Maumus F."/>
            <person name="Straeten D.V.D."/>
            <person name="Gould S.B."/>
            <person name="Rensing S.A."/>
        </authorList>
    </citation>
    <scope>NUCLEOTIDE SEQUENCE [LARGE SCALE GENOMIC DNA]</scope>
    <source>
        <strain evidence="14 15">S276</strain>
    </source>
</reference>
<proteinExistence type="inferred from homology"/>
<dbReference type="InterPro" id="IPR011989">
    <property type="entry name" value="ARM-like"/>
</dbReference>
<dbReference type="PANTHER" id="PTHR15952:SF11">
    <property type="entry name" value="EXPORTIN-T"/>
    <property type="match status" value="1"/>
</dbReference>
<dbReference type="Pfam" id="PF19282">
    <property type="entry name" value="Exportin-T"/>
    <property type="match status" value="1"/>
</dbReference>
<dbReference type="GO" id="GO:0016363">
    <property type="term" value="C:nuclear matrix"/>
    <property type="evidence" value="ECO:0007669"/>
    <property type="project" value="TreeGrafter"/>
</dbReference>
<dbReference type="GO" id="GO:0005049">
    <property type="term" value="F:nuclear export signal receptor activity"/>
    <property type="evidence" value="ECO:0007669"/>
    <property type="project" value="EnsemblPlants"/>
</dbReference>
<dbReference type="Proteomes" id="UP000265515">
    <property type="component" value="Unassembled WGS sequence"/>
</dbReference>
<keyword evidence="3 10" id="KW-0813">Transport</keyword>
<dbReference type="SUPFAM" id="SSF48371">
    <property type="entry name" value="ARM repeat"/>
    <property type="match status" value="1"/>
</dbReference>
<dbReference type="EMBL" id="BFEA01000599">
    <property type="protein sequence ID" value="GBG87187.1"/>
    <property type="molecule type" value="Genomic_DNA"/>
</dbReference>
<dbReference type="GO" id="GO:0071528">
    <property type="term" value="P:tRNA re-export from nucleus"/>
    <property type="evidence" value="ECO:0007669"/>
    <property type="project" value="UniProtKB-UniRule"/>
</dbReference>
<keyword evidence="5 10" id="KW-0820">tRNA-binding</keyword>
<dbReference type="GO" id="GO:0005737">
    <property type="term" value="C:cytoplasm"/>
    <property type="evidence" value="ECO:0007669"/>
    <property type="project" value="UniProtKB-SubCell"/>
</dbReference>
<dbReference type="OrthoDB" id="26399at2759"/>
<sequence>MDDFERAILYAFDQSGAVSAEIRKQATDFLVRARTEPTIWPQVFLDHFRLSDYGEVQFWCLQSIEDWVRSGYAQADRPLREAIRFVLFSIACGGDGTEGPLGAGGGAGGDPSVGGQQPGRAASGGGLLSNPATAASAVASTNAAVGTGFDSSAALKPRPVFVRNKLAQIIAQFIFLEYPANWPSVFLDLISSLSRGPVVADMFCRVLITLDEELISIDYPRSAEESAASMRVKDAIRGMCVQQMVDAWYALIVAYRATLPELVASVLEVVQRYVVWIDIILVANERFMPIIFGMLCSPEETARLRGAAASVLLAIVMKRMDAASKVALLKRLEVVEICSSLTDVKDAEFALKVSGLFTGIANEVLECLKKMESGECSAGGDDVAVVGALAGSMLDRVMPAVLFFMGNRDEEVSATTFQFLSAYVSRIKRRCSGGGHVADLTIKEREHLDQILSVVRNRMRYDDDVFMSLDEVNERGAAMAATAAAAAGGGGSLPPTLEDEEEQRMEEYRRDLYTIFRNIAKISPDVTREFVQSTLSSVLGKSNEMVPSADVEVSLTLLYLLGEGAGEDVLKPGSGSMGDIFAALLSAKVPWHGHRIIALSYLEIIVRFVKFLQQQPQCIPAALTAFLDERGVRHPNPNVSSRASYLFMRLVKVLRTQLKVYLDTILQSLQGILGTITSFECISSKKDPSVMDERLYLFEAVGLLIGTDDLPADKQLKYLAAIVGPLCEQAKNILVNQTSADDNVGSPQTAGALMHFIHALGSISKGFGEQLAGGAKQDVSAVLKQALGEVLGILQRLPRNKALRSKVISFLHRMVECLGSGISPVLPIAIQQLLVDCESRDLFEFIQLMNQLVNKFKGAMMGILNEVVRIVLGRVFEFLSEGITSDGLAANTEEVRERRELQRIYFTFLQSITANDLSSVFITPQNSGCLNDVVSSLLQGACDHAEVPVRKICVQALIRLASEWCEQPEKVPGFRRFIIEKFVTECCLYSTLRNTFDLRDANTVSLLGEIAVALKTVYLKCGDEFLVHMRSVALPTVHCPDNMADEYCQRLQNSDTRELRSVLKTVIEKLRPLQNGSYG</sequence>
<dbReference type="OMA" id="HEMFLFG"/>
<feature type="region of interest" description="Disordered" evidence="11">
    <location>
        <begin position="101"/>
        <end position="125"/>
    </location>
</feature>
<evidence type="ECO:0000256" key="2">
    <source>
        <dbReference type="ARBA" id="ARBA00018928"/>
    </source>
</evidence>
<evidence type="ECO:0000256" key="1">
    <source>
        <dbReference type="ARBA" id="ARBA00004496"/>
    </source>
</evidence>
<comment type="subcellular location">
    <subcellularLocation>
        <location evidence="1 10">Cytoplasm</location>
    </subcellularLocation>
    <subcellularLocation>
        <location evidence="10">Nucleus</location>
    </subcellularLocation>
    <text evidence="10">Shuttles between the nucleus and the cytoplasm.</text>
</comment>
<feature type="domain" description="Exportin-1/Importin-beta-like" evidence="12">
    <location>
        <begin position="160"/>
        <end position="312"/>
    </location>
</feature>
<accession>A0A388LXZ7</accession>
<dbReference type="STRING" id="69332.A0A388LXZ7"/>
<evidence type="ECO:0000256" key="8">
    <source>
        <dbReference type="ARBA" id="ARBA00029784"/>
    </source>
</evidence>
<evidence type="ECO:0000256" key="4">
    <source>
        <dbReference type="ARBA" id="ARBA00022490"/>
    </source>
</evidence>
<evidence type="ECO:0000256" key="9">
    <source>
        <dbReference type="ARBA" id="ARBA00032199"/>
    </source>
</evidence>
<dbReference type="InterPro" id="IPR016024">
    <property type="entry name" value="ARM-type_fold"/>
</dbReference>
<keyword evidence="7 10" id="KW-0539">Nucleus</keyword>
<evidence type="ECO:0000256" key="7">
    <source>
        <dbReference type="ARBA" id="ARBA00023242"/>
    </source>
</evidence>
<feature type="compositionally biased region" description="Gly residues" evidence="11">
    <location>
        <begin position="101"/>
        <end position="112"/>
    </location>
</feature>
<dbReference type="GO" id="GO:0031267">
    <property type="term" value="F:small GTPase binding"/>
    <property type="evidence" value="ECO:0007669"/>
    <property type="project" value="InterPro"/>
</dbReference>
<feature type="domain" description="Exportin-T C-terminal" evidence="13">
    <location>
        <begin position="498"/>
        <end position="1069"/>
    </location>
</feature>
<keyword evidence="15" id="KW-1185">Reference proteome</keyword>
<dbReference type="Gramene" id="GBG87187">
    <property type="protein sequence ID" value="GBG87187"/>
    <property type="gene ID" value="CBR_g44922"/>
</dbReference>
<evidence type="ECO:0000256" key="6">
    <source>
        <dbReference type="ARBA" id="ARBA00022884"/>
    </source>
</evidence>
<dbReference type="PANTHER" id="PTHR15952">
    <property type="entry name" value="EXPORTIN-T/LOS1"/>
    <property type="match status" value="1"/>
</dbReference>
<dbReference type="GO" id="GO:0000049">
    <property type="term" value="F:tRNA binding"/>
    <property type="evidence" value="ECO:0007669"/>
    <property type="project" value="UniProtKB-UniRule"/>
</dbReference>
<name>A0A388LXZ7_CHABU</name>
<evidence type="ECO:0000259" key="12">
    <source>
        <dbReference type="Pfam" id="PF08389"/>
    </source>
</evidence>
<gene>
    <name evidence="14" type="ORF">CBR_g44922</name>
</gene>
<organism evidence="14 15">
    <name type="scientific">Chara braunii</name>
    <name type="common">Braun's stonewort</name>
    <dbReference type="NCBI Taxonomy" id="69332"/>
    <lineage>
        <taxon>Eukaryota</taxon>
        <taxon>Viridiplantae</taxon>
        <taxon>Streptophyta</taxon>
        <taxon>Charophyceae</taxon>
        <taxon>Charales</taxon>
        <taxon>Characeae</taxon>
        <taxon>Chara</taxon>
    </lineage>
</organism>
<evidence type="ECO:0000313" key="14">
    <source>
        <dbReference type="EMBL" id="GBG87187.1"/>
    </source>
</evidence>
<dbReference type="Gene3D" id="1.25.10.10">
    <property type="entry name" value="Leucine-rich Repeat Variant"/>
    <property type="match status" value="2"/>
</dbReference>
<dbReference type="AlphaFoldDB" id="A0A388LXZ7"/>
<dbReference type="GO" id="GO:0010014">
    <property type="term" value="P:meristem initiation"/>
    <property type="evidence" value="ECO:0007669"/>
    <property type="project" value="EnsemblPlants"/>
</dbReference>
<evidence type="ECO:0000256" key="10">
    <source>
        <dbReference type="RuleBase" id="RU366037"/>
    </source>
</evidence>
<evidence type="ECO:0000256" key="5">
    <source>
        <dbReference type="ARBA" id="ARBA00022555"/>
    </source>
</evidence>
<dbReference type="GO" id="GO:0005643">
    <property type="term" value="C:nuclear pore"/>
    <property type="evidence" value="ECO:0007669"/>
    <property type="project" value="TreeGrafter"/>
</dbReference>
<dbReference type="InterPro" id="IPR040017">
    <property type="entry name" value="XPOT"/>
</dbReference>
<protein>
    <recommendedName>
        <fullName evidence="2 10">Exportin-T</fullName>
    </recommendedName>
    <alternativeName>
        <fullName evidence="8 10">Exportin(tRNA)</fullName>
    </alternativeName>
    <alternativeName>
        <fullName evidence="9 10">tRNA exportin</fullName>
    </alternativeName>
</protein>
<evidence type="ECO:0000259" key="13">
    <source>
        <dbReference type="Pfam" id="PF19282"/>
    </source>
</evidence>
<evidence type="ECO:0000256" key="11">
    <source>
        <dbReference type="SAM" id="MobiDB-lite"/>
    </source>
</evidence>
<keyword evidence="6 10" id="KW-0694">RNA-binding</keyword>
<keyword evidence="4 10" id="KW-0963">Cytoplasm</keyword>
<comment type="caution">
    <text evidence="14">The sequence shown here is derived from an EMBL/GenBank/DDBJ whole genome shotgun (WGS) entry which is preliminary data.</text>
</comment>
<dbReference type="InterPro" id="IPR045546">
    <property type="entry name" value="Exportin-T_C"/>
</dbReference>
<comment type="similarity">
    <text evidence="10">Belongs to the exportin family.</text>
</comment>
<evidence type="ECO:0000256" key="3">
    <source>
        <dbReference type="ARBA" id="ARBA00022448"/>
    </source>
</evidence>
<evidence type="ECO:0000313" key="15">
    <source>
        <dbReference type="Proteomes" id="UP000265515"/>
    </source>
</evidence>
<comment type="function">
    <text evidence="10">tRNA nucleus export receptor which facilitates tRNA translocation across the nuclear pore complex.</text>
</comment>